<reference evidence="6" key="2">
    <citation type="submission" date="2022-06" db="UniProtKB">
        <authorList>
            <consortium name="EnsemblMetazoa"/>
        </authorList>
    </citation>
    <scope>IDENTIFICATION</scope>
    <source>
        <strain evidence="6">DF5081</strain>
    </source>
</reference>
<sequence length="362" mass="42028">MTSSRMGTVPILNHTECKEAAETVRNGFYLVPSFLNTVSAVGTFGIFWLIYVHFSFRIYYHVNAKILIFINMLSFLIFSLATLFSYGTLFVNAILADQDCDFFFFTHNCSLLRRMFLFSIMLTTLTHISLVTERAYATYMLGAYEGKGPKIGAALGTLSICMAVMIVALVTGKEDSAERVTNCFAFSSSKAIGDNVYNMFRFQLVLEILTWIIYWFLMDYHSRKVRQQIEGHLSDRFQAMENMIVLRQLGPLILISSAIIGIYIVFSSTGRFFRDAFPLPRYKQFASFIFIMPHNAFLSMYMYYFLFKRGLEEKKKRMEETLTSPITQRKPYMEHLREYWNEHYPKRETKETPLVSSKSSEV</sequence>
<keyword evidence="2 5" id="KW-0812">Transmembrane</keyword>
<dbReference type="InterPro" id="IPR019408">
    <property type="entry name" value="7TM_GPCR_serpentine_rcpt_Srab"/>
</dbReference>
<feature type="transmembrane region" description="Helical" evidence="5">
    <location>
        <begin position="285"/>
        <end position="307"/>
    </location>
</feature>
<dbReference type="Proteomes" id="UP000005237">
    <property type="component" value="Unassembled WGS sequence"/>
</dbReference>
<evidence type="ECO:0000313" key="6">
    <source>
        <dbReference type="EnsemblMetazoa" id="CJA04463.1"/>
    </source>
</evidence>
<dbReference type="GO" id="GO:0016020">
    <property type="term" value="C:membrane"/>
    <property type="evidence" value="ECO:0007669"/>
    <property type="project" value="UniProtKB-SubCell"/>
</dbReference>
<feature type="transmembrane region" description="Helical" evidence="5">
    <location>
        <begin position="111"/>
        <end position="130"/>
    </location>
</feature>
<feature type="transmembrane region" description="Helical" evidence="5">
    <location>
        <begin position="151"/>
        <end position="170"/>
    </location>
</feature>
<reference evidence="7" key="1">
    <citation type="submission" date="2010-08" db="EMBL/GenBank/DDBJ databases">
        <authorList>
            <consortium name="Caenorhabditis japonica Sequencing Consortium"/>
            <person name="Wilson R.K."/>
        </authorList>
    </citation>
    <scope>NUCLEOTIDE SEQUENCE [LARGE SCALE GENOMIC DNA]</scope>
    <source>
        <strain evidence="7">DF5081</strain>
    </source>
</reference>
<keyword evidence="4 5" id="KW-0472">Membrane</keyword>
<name>A0A8R1DJV8_CAEJA</name>
<evidence type="ECO:0000256" key="1">
    <source>
        <dbReference type="ARBA" id="ARBA00004141"/>
    </source>
</evidence>
<dbReference type="GO" id="GO:0004984">
    <property type="term" value="F:olfactory receptor activity"/>
    <property type="evidence" value="ECO:0007669"/>
    <property type="project" value="TreeGrafter"/>
</dbReference>
<feature type="transmembrane region" description="Helical" evidence="5">
    <location>
        <begin position="34"/>
        <end position="54"/>
    </location>
</feature>
<evidence type="ECO:0000313" key="7">
    <source>
        <dbReference type="Proteomes" id="UP000005237"/>
    </source>
</evidence>
<dbReference type="InterPro" id="IPR051080">
    <property type="entry name" value="Nematode_rcpt-like_serp_alpha"/>
</dbReference>
<feature type="transmembrane region" description="Helical" evidence="5">
    <location>
        <begin position="66"/>
        <end position="91"/>
    </location>
</feature>
<dbReference type="AlphaFoldDB" id="A0A8R1DJV8"/>
<dbReference type="PANTHER" id="PTHR31357">
    <property type="entry name" value="SERPENTINE RECEPTOR CLASS ALPHA-10"/>
    <property type="match status" value="1"/>
</dbReference>
<feature type="transmembrane region" description="Helical" evidence="5">
    <location>
        <begin position="199"/>
        <end position="217"/>
    </location>
</feature>
<evidence type="ECO:0000256" key="5">
    <source>
        <dbReference type="SAM" id="Phobius"/>
    </source>
</evidence>
<keyword evidence="7" id="KW-1185">Reference proteome</keyword>
<accession>A0A8R1DJV8</accession>
<comment type="subcellular location">
    <subcellularLocation>
        <location evidence="1">Membrane</location>
        <topology evidence="1">Multi-pass membrane protein</topology>
    </subcellularLocation>
</comment>
<dbReference type="EnsemblMetazoa" id="CJA04463.1">
    <property type="protein sequence ID" value="CJA04463.1"/>
    <property type="gene ID" value="WBGene00123667"/>
</dbReference>
<dbReference type="PANTHER" id="PTHR31357:SF17">
    <property type="entry name" value="G_PROTEIN_RECEP_F1_2 DOMAIN-CONTAINING PROTEIN"/>
    <property type="match status" value="1"/>
</dbReference>
<evidence type="ECO:0000256" key="3">
    <source>
        <dbReference type="ARBA" id="ARBA00022989"/>
    </source>
</evidence>
<evidence type="ECO:0000256" key="2">
    <source>
        <dbReference type="ARBA" id="ARBA00022692"/>
    </source>
</evidence>
<protein>
    <submittedName>
        <fullName evidence="6">Uncharacterized protein</fullName>
    </submittedName>
</protein>
<organism evidence="6 7">
    <name type="scientific">Caenorhabditis japonica</name>
    <dbReference type="NCBI Taxonomy" id="281687"/>
    <lineage>
        <taxon>Eukaryota</taxon>
        <taxon>Metazoa</taxon>
        <taxon>Ecdysozoa</taxon>
        <taxon>Nematoda</taxon>
        <taxon>Chromadorea</taxon>
        <taxon>Rhabditida</taxon>
        <taxon>Rhabditina</taxon>
        <taxon>Rhabditomorpha</taxon>
        <taxon>Rhabditoidea</taxon>
        <taxon>Rhabditidae</taxon>
        <taxon>Peloderinae</taxon>
        <taxon>Caenorhabditis</taxon>
    </lineage>
</organism>
<keyword evidence="3 5" id="KW-1133">Transmembrane helix</keyword>
<proteinExistence type="predicted"/>
<feature type="transmembrane region" description="Helical" evidence="5">
    <location>
        <begin position="244"/>
        <end position="265"/>
    </location>
</feature>
<dbReference type="Pfam" id="PF10292">
    <property type="entry name" value="7TM_GPCR_Srab"/>
    <property type="match status" value="1"/>
</dbReference>
<evidence type="ECO:0000256" key="4">
    <source>
        <dbReference type="ARBA" id="ARBA00023136"/>
    </source>
</evidence>